<comment type="subcellular location">
    <subcellularLocation>
        <location evidence="4 14">Cytoplasm</location>
    </subcellularLocation>
</comment>
<dbReference type="Pfam" id="PF01351">
    <property type="entry name" value="RNase_HII"/>
    <property type="match status" value="1"/>
</dbReference>
<dbReference type="AlphaFoldDB" id="A0A0H5E7Z5"/>
<dbReference type="EMBL" id="CWGJ01000028">
    <property type="protein sequence ID" value="CRX39465.1"/>
    <property type="molecule type" value="Genomic_DNA"/>
</dbReference>
<keyword evidence="12 14" id="KW-0378">Hydrolase</keyword>
<keyword evidence="13 14" id="KW-0464">Manganese</keyword>
<feature type="binding site" evidence="14 15">
    <location>
        <position position="130"/>
    </location>
    <ligand>
        <name>a divalent metal cation</name>
        <dbReference type="ChEBI" id="CHEBI:60240"/>
    </ligand>
</feature>
<gene>
    <name evidence="14 18" type="primary">rnhB</name>
    <name evidence="18" type="ORF">ELAC_2144</name>
</gene>
<dbReference type="GO" id="GO:0043137">
    <property type="term" value="P:DNA replication, removal of RNA primer"/>
    <property type="evidence" value="ECO:0007669"/>
    <property type="project" value="TreeGrafter"/>
</dbReference>
<comment type="cofactor">
    <cofactor evidence="2">
        <name>Mg(2+)</name>
        <dbReference type="ChEBI" id="CHEBI:18420"/>
    </cofactor>
</comment>
<dbReference type="GO" id="GO:0005737">
    <property type="term" value="C:cytoplasm"/>
    <property type="evidence" value="ECO:0007669"/>
    <property type="project" value="UniProtKB-SubCell"/>
</dbReference>
<evidence type="ECO:0000256" key="14">
    <source>
        <dbReference type="HAMAP-Rule" id="MF_00052"/>
    </source>
</evidence>
<dbReference type="GO" id="GO:0003723">
    <property type="term" value="F:RNA binding"/>
    <property type="evidence" value="ECO:0007669"/>
    <property type="project" value="UniProtKB-UniRule"/>
</dbReference>
<feature type="binding site" evidence="14 15">
    <location>
        <position position="37"/>
    </location>
    <ligand>
        <name>a divalent metal cation</name>
        <dbReference type="ChEBI" id="CHEBI:60240"/>
    </ligand>
</feature>
<dbReference type="Proteomes" id="UP000220251">
    <property type="component" value="Unassembled WGS sequence"/>
</dbReference>
<comment type="similarity">
    <text evidence="5 14 16">Belongs to the RNase HII family.</text>
</comment>
<comment type="function">
    <text evidence="3 14 16">Endonuclease that specifically degrades the RNA of RNA-DNA hybrids.</text>
</comment>
<evidence type="ECO:0000256" key="7">
    <source>
        <dbReference type="ARBA" id="ARBA00019179"/>
    </source>
</evidence>
<dbReference type="RefSeq" id="WP_098039331.1">
    <property type="nucleotide sequence ID" value="NZ_CWGJ01000028.1"/>
</dbReference>
<sequence>MSKDTPGGAEEMTRLYEMTSFEREASAQGHTAIAGVDEAGRGPLAGPVVAAAAIVPPGLYIPYINDSKKLSPARRKELFHAIKSNSSILTAVGIVSPDEIDRINIYQATQEAMRIAVRALPQKPDILLVDGMKIGEFPYLQWKIIKGDALSQSIAAASIIAKETRDALMEEYDRLYPGYGFLKHKGYGTAMHLDAIEKLGPCPIHRRSFAPIRDF</sequence>
<reference evidence="19" key="1">
    <citation type="submission" date="2015-06" db="EMBL/GenBank/DDBJ databases">
        <authorList>
            <person name="Bertelli C."/>
        </authorList>
    </citation>
    <scope>NUCLEOTIDE SEQUENCE [LARGE SCALE GENOMIC DNA]</scope>
    <source>
        <strain evidence="19">CRIB-30</strain>
    </source>
</reference>
<dbReference type="InterPro" id="IPR001352">
    <property type="entry name" value="RNase_HII/HIII"/>
</dbReference>
<dbReference type="HAMAP" id="MF_00052_B">
    <property type="entry name" value="RNase_HII_B"/>
    <property type="match status" value="1"/>
</dbReference>
<evidence type="ECO:0000256" key="4">
    <source>
        <dbReference type="ARBA" id="ARBA00004496"/>
    </source>
</evidence>
<evidence type="ECO:0000256" key="8">
    <source>
        <dbReference type="ARBA" id="ARBA00022490"/>
    </source>
</evidence>
<keyword evidence="8 14" id="KW-0963">Cytoplasm</keyword>
<dbReference type="PROSITE" id="PS51975">
    <property type="entry name" value="RNASE_H_2"/>
    <property type="match status" value="1"/>
</dbReference>
<organism evidence="18 19">
    <name type="scientific">Estrella lausannensis</name>
    <dbReference type="NCBI Taxonomy" id="483423"/>
    <lineage>
        <taxon>Bacteria</taxon>
        <taxon>Pseudomonadati</taxon>
        <taxon>Chlamydiota</taxon>
        <taxon>Chlamydiia</taxon>
        <taxon>Parachlamydiales</taxon>
        <taxon>Candidatus Criblamydiaceae</taxon>
        <taxon>Estrella</taxon>
    </lineage>
</organism>
<keyword evidence="19" id="KW-1185">Reference proteome</keyword>
<dbReference type="InterPro" id="IPR022898">
    <property type="entry name" value="RNase_HII"/>
</dbReference>
<evidence type="ECO:0000256" key="3">
    <source>
        <dbReference type="ARBA" id="ARBA00004065"/>
    </source>
</evidence>
<feature type="domain" description="RNase H type-2" evidence="17">
    <location>
        <begin position="31"/>
        <end position="215"/>
    </location>
</feature>
<evidence type="ECO:0000256" key="6">
    <source>
        <dbReference type="ARBA" id="ARBA00012180"/>
    </source>
</evidence>
<evidence type="ECO:0000256" key="11">
    <source>
        <dbReference type="ARBA" id="ARBA00022759"/>
    </source>
</evidence>
<dbReference type="InterPro" id="IPR012337">
    <property type="entry name" value="RNaseH-like_sf"/>
</dbReference>
<evidence type="ECO:0000313" key="19">
    <source>
        <dbReference type="Proteomes" id="UP000220251"/>
    </source>
</evidence>
<comment type="catalytic activity">
    <reaction evidence="1 14 15 16">
        <text>Endonucleolytic cleavage to 5'-phosphomonoester.</text>
        <dbReference type="EC" id="3.1.26.4"/>
    </reaction>
</comment>
<keyword evidence="9 14" id="KW-0540">Nuclease</keyword>
<keyword evidence="10 14" id="KW-0479">Metal-binding</keyword>
<accession>A0A0H5E7Z5</accession>
<name>A0A0H5E7Z5_9BACT</name>
<dbReference type="GO" id="GO:0032299">
    <property type="term" value="C:ribonuclease H2 complex"/>
    <property type="evidence" value="ECO:0007669"/>
    <property type="project" value="TreeGrafter"/>
</dbReference>
<evidence type="ECO:0000256" key="13">
    <source>
        <dbReference type="ARBA" id="ARBA00023211"/>
    </source>
</evidence>
<dbReference type="PANTHER" id="PTHR10954:SF18">
    <property type="entry name" value="RIBONUCLEASE HII"/>
    <property type="match status" value="1"/>
</dbReference>
<dbReference type="CDD" id="cd07182">
    <property type="entry name" value="RNase_HII_bacteria_HII_like"/>
    <property type="match status" value="1"/>
</dbReference>
<keyword evidence="11 14" id="KW-0255">Endonuclease</keyword>
<dbReference type="GO" id="GO:0004523">
    <property type="term" value="F:RNA-DNA hybrid ribonuclease activity"/>
    <property type="evidence" value="ECO:0007669"/>
    <property type="project" value="UniProtKB-UniRule"/>
</dbReference>
<evidence type="ECO:0000256" key="9">
    <source>
        <dbReference type="ARBA" id="ARBA00022722"/>
    </source>
</evidence>
<dbReference type="GO" id="GO:0006298">
    <property type="term" value="P:mismatch repair"/>
    <property type="evidence" value="ECO:0007669"/>
    <property type="project" value="TreeGrafter"/>
</dbReference>
<dbReference type="NCBIfam" id="NF000595">
    <property type="entry name" value="PRK00015.1-3"/>
    <property type="match status" value="1"/>
</dbReference>
<dbReference type="FunFam" id="3.30.420.10:FF:000006">
    <property type="entry name" value="Ribonuclease HII"/>
    <property type="match status" value="1"/>
</dbReference>
<evidence type="ECO:0000256" key="2">
    <source>
        <dbReference type="ARBA" id="ARBA00001946"/>
    </source>
</evidence>
<comment type="cofactor">
    <cofactor evidence="14 15">
        <name>Mn(2+)</name>
        <dbReference type="ChEBI" id="CHEBI:29035"/>
    </cofactor>
    <cofactor evidence="14 15">
        <name>Mg(2+)</name>
        <dbReference type="ChEBI" id="CHEBI:18420"/>
    </cofactor>
    <text evidence="14 15">Manganese or magnesium. Binds 1 divalent metal ion per monomer in the absence of substrate. May bind a second metal ion after substrate binding.</text>
</comment>
<dbReference type="InterPro" id="IPR024567">
    <property type="entry name" value="RNase_HII/HIII_dom"/>
</dbReference>
<proteinExistence type="inferred from homology"/>
<evidence type="ECO:0000256" key="5">
    <source>
        <dbReference type="ARBA" id="ARBA00007383"/>
    </source>
</evidence>
<evidence type="ECO:0000256" key="12">
    <source>
        <dbReference type="ARBA" id="ARBA00022801"/>
    </source>
</evidence>
<evidence type="ECO:0000256" key="16">
    <source>
        <dbReference type="RuleBase" id="RU003515"/>
    </source>
</evidence>
<feature type="binding site" evidence="14 15">
    <location>
        <position position="38"/>
    </location>
    <ligand>
        <name>a divalent metal cation</name>
        <dbReference type="ChEBI" id="CHEBI:60240"/>
    </ligand>
</feature>
<dbReference type="InterPro" id="IPR036397">
    <property type="entry name" value="RNaseH_sf"/>
</dbReference>
<dbReference type="GO" id="GO:0030145">
    <property type="term" value="F:manganese ion binding"/>
    <property type="evidence" value="ECO:0007669"/>
    <property type="project" value="UniProtKB-UniRule"/>
</dbReference>
<dbReference type="NCBIfam" id="NF000594">
    <property type="entry name" value="PRK00015.1-1"/>
    <property type="match status" value="1"/>
</dbReference>
<dbReference type="PANTHER" id="PTHR10954">
    <property type="entry name" value="RIBONUCLEASE H2 SUBUNIT A"/>
    <property type="match status" value="1"/>
</dbReference>
<dbReference type="OrthoDB" id="9803420at2"/>
<evidence type="ECO:0000313" key="18">
    <source>
        <dbReference type="EMBL" id="CRX39465.1"/>
    </source>
</evidence>
<evidence type="ECO:0000256" key="1">
    <source>
        <dbReference type="ARBA" id="ARBA00000077"/>
    </source>
</evidence>
<protein>
    <recommendedName>
        <fullName evidence="7 14">Ribonuclease HII</fullName>
        <shortName evidence="14">RNase HII</shortName>
        <ecNumber evidence="6 14">3.1.26.4</ecNumber>
    </recommendedName>
</protein>
<dbReference type="Gene3D" id="3.30.420.10">
    <property type="entry name" value="Ribonuclease H-like superfamily/Ribonuclease H"/>
    <property type="match status" value="1"/>
</dbReference>
<evidence type="ECO:0000256" key="15">
    <source>
        <dbReference type="PROSITE-ProRule" id="PRU01319"/>
    </source>
</evidence>
<evidence type="ECO:0000259" key="17">
    <source>
        <dbReference type="PROSITE" id="PS51975"/>
    </source>
</evidence>
<evidence type="ECO:0000256" key="10">
    <source>
        <dbReference type="ARBA" id="ARBA00022723"/>
    </source>
</evidence>
<dbReference type="SUPFAM" id="SSF53098">
    <property type="entry name" value="Ribonuclease H-like"/>
    <property type="match status" value="1"/>
</dbReference>
<dbReference type="EC" id="3.1.26.4" evidence="6 14"/>